<dbReference type="InterPro" id="IPR058890">
    <property type="entry name" value="YwtC-like"/>
</dbReference>
<dbReference type="EMBL" id="APVL01000012">
    <property type="protein sequence ID" value="EWG09935.1"/>
    <property type="molecule type" value="Genomic_DNA"/>
</dbReference>
<keyword evidence="1" id="KW-0812">Transmembrane</keyword>
<keyword evidence="1" id="KW-0472">Membrane</keyword>
<reference evidence="2 3" key="2">
    <citation type="journal article" date="2016" name="Sci. Rep.">
        <title>A novel serine protease, Sep1, from Bacillus firmus DS-1 has nematicidal activity and degrades multiple intestinal-associated nematode proteins.</title>
        <authorList>
            <person name="Geng C."/>
            <person name="Nie X."/>
            <person name="Tang Z."/>
            <person name="Zhang Y."/>
            <person name="Lin J."/>
            <person name="Sun M."/>
            <person name="Peng D."/>
        </authorList>
    </citation>
    <scope>NUCLEOTIDE SEQUENCE [LARGE SCALE GENOMIC DNA]</scope>
    <source>
        <strain evidence="2 3">DS1</strain>
    </source>
</reference>
<organism evidence="2 3">
    <name type="scientific">Cytobacillus firmus DS1</name>
    <dbReference type="NCBI Taxonomy" id="1307436"/>
    <lineage>
        <taxon>Bacteria</taxon>
        <taxon>Bacillati</taxon>
        <taxon>Bacillota</taxon>
        <taxon>Bacilli</taxon>
        <taxon>Bacillales</taxon>
        <taxon>Bacillaceae</taxon>
        <taxon>Cytobacillus</taxon>
    </lineage>
</organism>
<keyword evidence="1" id="KW-1133">Transmembrane helix</keyword>
<dbReference type="AlphaFoldDB" id="W7KR39"/>
<evidence type="ECO:0000313" key="3">
    <source>
        <dbReference type="Proteomes" id="UP000019270"/>
    </source>
</evidence>
<gene>
    <name evidence="2" type="ORF">PBF_16189</name>
</gene>
<comment type="caution">
    <text evidence="2">The sequence shown here is derived from an EMBL/GenBank/DDBJ whole genome shotgun (WGS) entry which is preliminary data.</text>
</comment>
<evidence type="ECO:0000256" key="1">
    <source>
        <dbReference type="SAM" id="Phobius"/>
    </source>
</evidence>
<dbReference type="RefSeq" id="WP_200870058.1">
    <property type="nucleotide sequence ID" value="NZ_APVL01000012.1"/>
</dbReference>
<reference evidence="3" key="1">
    <citation type="submission" date="2013-03" db="EMBL/GenBank/DDBJ databases">
        <title>Draft genome sequence of Bacillus firmus DS1.</title>
        <authorList>
            <person name="Peng D."/>
            <person name="Zhu L."/>
            <person name="Sun M."/>
        </authorList>
    </citation>
    <scope>NUCLEOTIDE SEQUENCE [LARGE SCALE GENOMIC DNA]</scope>
    <source>
        <strain evidence="3">DS1</strain>
    </source>
</reference>
<accession>W7KR39</accession>
<dbReference type="eggNOG" id="ENOG5030EC8">
    <property type="taxonomic scope" value="Bacteria"/>
</dbReference>
<sequence length="49" mass="5498">MNTVKKVTGWILPIVLVGALLTTLNTLKRTDTLTPDEQKKIEQYENAQA</sequence>
<feature type="transmembrane region" description="Helical" evidence="1">
    <location>
        <begin position="7"/>
        <end position="27"/>
    </location>
</feature>
<dbReference type="Pfam" id="PF26359">
    <property type="entry name" value="YwtC"/>
    <property type="match status" value="1"/>
</dbReference>
<protein>
    <submittedName>
        <fullName evidence="2">Capsule biosynthesis protein CapE</fullName>
    </submittedName>
</protein>
<dbReference type="NCBIfam" id="NF040516">
    <property type="entry name" value="CapE_47_fam"/>
    <property type="match status" value="1"/>
</dbReference>
<evidence type="ECO:0000313" key="2">
    <source>
        <dbReference type="EMBL" id="EWG09935.1"/>
    </source>
</evidence>
<name>W7KR39_CYTFI</name>
<dbReference type="Proteomes" id="UP000019270">
    <property type="component" value="Unassembled WGS sequence"/>
</dbReference>
<proteinExistence type="predicted"/>
<dbReference type="PATRIC" id="fig|1307436.3.peg.3474"/>